<gene>
    <name evidence="1" type="ORF">HGO97_015170</name>
</gene>
<protein>
    <recommendedName>
        <fullName evidence="3">Transglutaminase superfamily protein</fullName>
    </recommendedName>
</protein>
<sequence>MNFIRKHQKAVFFVGLIVLLLGMLAYWERQSTLSKSTASKLTDEPRKSGEAVSTFYYDQLTKKEAAVYDLMKDRLDQMKGGVVEFPEPMSGPEYLRVTTALEDEGYNYFYGFYDIPMTADDVYVKYKNTDLTTQKEKKITKAILFLSCAQGINEAGDYAKDGTVKNLASIQEGLSVNSEEKVEKIVKTQNGTEEILSQIMEKLPSDYGEKKTVDYFLDWLDENLSVASHIGEEALDFTNMDDVFDGAYIYNNLSSLTEKKATPLGYAKILSELCNRAGMESHIVLGIWGKSSIQQEGYVFCAVQMNGQTIYVDASGSKASDLGDQKYMNQLEAKNHLKFVDYFEYE</sequence>
<accession>A0ABS6D796</accession>
<proteinExistence type="predicted"/>
<dbReference type="RefSeq" id="WP_216243325.1">
    <property type="nucleotide sequence ID" value="NZ_JABACJ020000015.1"/>
</dbReference>
<evidence type="ECO:0000313" key="1">
    <source>
        <dbReference type="EMBL" id="MBU3877150.1"/>
    </source>
</evidence>
<evidence type="ECO:0000313" key="2">
    <source>
        <dbReference type="Proteomes" id="UP000723714"/>
    </source>
</evidence>
<organism evidence="1 2">
    <name type="scientific">Faecalicatena faecalis</name>
    <dbReference type="NCBI Taxonomy" id="2726362"/>
    <lineage>
        <taxon>Bacteria</taxon>
        <taxon>Bacillati</taxon>
        <taxon>Bacillota</taxon>
        <taxon>Clostridia</taxon>
        <taxon>Lachnospirales</taxon>
        <taxon>Lachnospiraceae</taxon>
        <taxon>Faecalicatena</taxon>
    </lineage>
</organism>
<dbReference type="EMBL" id="JABACJ020000015">
    <property type="protein sequence ID" value="MBU3877150.1"/>
    <property type="molecule type" value="Genomic_DNA"/>
</dbReference>
<reference evidence="1 2" key="1">
    <citation type="submission" date="2021-06" db="EMBL/GenBank/DDBJ databases">
        <title>Faecalicatena sp. nov. isolated from porcine feces.</title>
        <authorList>
            <person name="Oh B.S."/>
            <person name="Lee J.H."/>
        </authorList>
    </citation>
    <scope>NUCLEOTIDE SEQUENCE [LARGE SCALE GENOMIC DNA]</scope>
    <source>
        <strain evidence="1 2">AGMB00832</strain>
    </source>
</reference>
<dbReference type="Proteomes" id="UP000723714">
    <property type="component" value="Unassembled WGS sequence"/>
</dbReference>
<name>A0ABS6D796_9FIRM</name>
<comment type="caution">
    <text evidence="1">The sequence shown here is derived from an EMBL/GenBank/DDBJ whole genome shotgun (WGS) entry which is preliminary data.</text>
</comment>
<keyword evidence="2" id="KW-1185">Reference proteome</keyword>
<evidence type="ECO:0008006" key="3">
    <source>
        <dbReference type="Google" id="ProtNLM"/>
    </source>
</evidence>